<name>K9WZZ2_9NOST</name>
<gene>
    <name evidence="1" type="ORF">Cylst_3208</name>
</gene>
<dbReference type="AlphaFoldDB" id="K9WZZ2"/>
<proteinExistence type="predicted"/>
<evidence type="ECO:0000313" key="1">
    <source>
        <dbReference type="EMBL" id="AFZ25371.1"/>
    </source>
</evidence>
<dbReference type="KEGG" id="csg:Cylst_3208"/>
<dbReference type="Proteomes" id="UP000010475">
    <property type="component" value="Chromosome"/>
</dbReference>
<evidence type="ECO:0000313" key="2">
    <source>
        <dbReference type="Proteomes" id="UP000010475"/>
    </source>
</evidence>
<reference evidence="1 2" key="1">
    <citation type="submission" date="2012-06" db="EMBL/GenBank/DDBJ databases">
        <title>Finished chromosome of genome of Cylindrospermum stagnale PCC 7417.</title>
        <authorList>
            <consortium name="US DOE Joint Genome Institute"/>
            <person name="Gugger M."/>
            <person name="Coursin T."/>
            <person name="Rippka R."/>
            <person name="Tandeau De Marsac N."/>
            <person name="Huntemann M."/>
            <person name="Wei C.-L."/>
            <person name="Han J."/>
            <person name="Detter J.C."/>
            <person name="Han C."/>
            <person name="Tapia R."/>
            <person name="Chen A."/>
            <person name="Kyrpides N."/>
            <person name="Mavromatis K."/>
            <person name="Markowitz V."/>
            <person name="Szeto E."/>
            <person name="Ivanova N."/>
            <person name="Pagani I."/>
            <person name="Pati A."/>
            <person name="Goodwin L."/>
            <person name="Nordberg H.P."/>
            <person name="Cantor M.N."/>
            <person name="Hua S.X."/>
            <person name="Woyke T."/>
            <person name="Kerfeld C.A."/>
        </authorList>
    </citation>
    <scope>NUCLEOTIDE SEQUENCE [LARGE SCALE GENOMIC DNA]</scope>
    <source>
        <strain evidence="1 2">PCC 7417</strain>
    </source>
</reference>
<sequence>MGRGKIGKAKCYCCNEISNSREHIPPECFFPGKEYLPDGSPDYKKNLLTVPSCKKHNTARAKDDEYTAIFLILNADTEIAFTILKSKWFKTLEKNNLSIAKTVFSRSRRVQVQKKVGSLIIPYETAQVSYDRDRIDNVIQSIARGLYHYESKYQDKWLGDCTVQSPNFLMGDLPLSPDYEYLMFQSQVFENSELEKKGANPDIFIYQIWQNLDKVTIKMVFYKTIIFFVRFEPKSYKHGQGFEK</sequence>
<evidence type="ECO:0008006" key="3">
    <source>
        <dbReference type="Google" id="ProtNLM"/>
    </source>
</evidence>
<organism evidence="1 2">
    <name type="scientific">Cylindrospermum stagnale PCC 7417</name>
    <dbReference type="NCBI Taxonomy" id="56107"/>
    <lineage>
        <taxon>Bacteria</taxon>
        <taxon>Bacillati</taxon>
        <taxon>Cyanobacteriota</taxon>
        <taxon>Cyanophyceae</taxon>
        <taxon>Nostocales</taxon>
        <taxon>Nostocaceae</taxon>
        <taxon>Cylindrospermum</taxon>
    </lineage>
</organism>
<dbReference type="RefSeq" id="WP_015208623.1">
    <property type="nucleotide sequence ID" value="NC_019757.1"/>
</dbReference>
<dbReference type="eggNOG" id="ENOG5032W1Q">
    <property type="taxonomic scope" value="Bacteria"/>
</dbReference>
<accession>K9WZZ2</accession>
<protein>
    <recommendedName>
        <fullName evidence="3">HNH endonuclease</fullName>
    </recommendedName>
</protein>
<dbReference type="EMBL" id="CP003642">
    <property type="protein sequence ID" value="AFZ25371.1"/>
    <property type="molecule type" value="Genomic_DNA"/>
</dbReference>
<dbReference type="HOGENOM" id="CLU_106750_0_0_3"/>
<dbReference type="OrthoDB" id="2081179at2"/>
<keyword evidence="2" id="KW-1185">Reference proteome</keyword>